<dbReference type="OrthoDB" id="9768177at2"/>
<dbReference type="STRING" id="889453.SAMN03080601_00154"/>
<proteinExistence type="predicted"/>
<evidence type="ECO:0000259" key="2">
    <source>
        <dbReference type="Pfam" id="PF07715"/>
    </source>
</evidence>
<feature type="domain" description="TonB-dependent receptor plug" evidence="2">
    <location>
        <begin position="86"/>
        <end position="138"/>
    </location>
</feature>
<dbReference type="Pfam" id="PF07715">
    <property type="entry name" value="Plug"/>
    <property type="match status" value="1"/>
</dbReference>
<dbReference type="SUPFAM" id="SSF56935">
    <property type="entry name" value="Porins"/>
    <property type="match status" value="1"/>
</dbReference>
<dbReference type="AlphaFoldDB" id="A0A1T5A951"/>
<dbReference type="InterPro" id="IPR012910">
    <property type="entry name" value="Plug_dom"/>
</dbReference>
<dbReference type="Gene3D" id="2.170.130.10">
    <property type="entry name" value="TonB-dependent receptor, plug domain"/>
    <property type="match status" value="1"/>
</dbReference>
<reference evidence="3 4" key="1">
    <citation type="submission" date="2017-02" db="EMBL/GenBank/DDBJ databases">
        <authorList>
            <person name="Peterson S.W."/>
        </authorList>
    </citation>
    <scope>NUCLEOTIDE SEQUENCE [LARGE SCALE GENOMIC DNA]</scope>
    <source>
        <strain evidence="3 4">DSM 24412</strain>
    </source>
</reference>
<dbReference type="NCBIfam" id="TIGR04056">
    <property type="entry name" value="OMP_RagA_SusC"/>
    <property type="match status" value="1"/>
</dbReference>
<evidence type="ECO:0000313" key="3">
    <source>
        <dbReference type="EMBL" id="SKB31468.1"/>
    </source>
</evidence>
<feature type="chain" id="PRO_5012662298" evidence="1">
    <location>
        <begin position="24"/>
        <end position="945"/>
    </location>
</feature>
<dbReference type="InterPro" id="IPR023996">
    <property type="entry name" value="TonB-dep_OMP_SusC/RagA"/>
</dbReference>
<protein>
    <submittedName>
        <fullName evidence="3">TonB-linked outer membrane protein, SusC/RagA family</fullName>
    </submittedName>
</protein>
<sequence length="945" mass="106972">MKYIYIGLAICIVLAFSALNASAQVDLVETETLVNDTIEKKVEVAFRSVNEQDLLGGISVIDVEALTKKSYTLSSFSFIENVVGGVNGNIWGMNEMLVVIDGMVRDANNVLPTEIQQITVLKGAAAVVLYGSRASKGVVQITTKRGQLGEPSLNIRVNSGVRVPKAYPKYLGSAEYMTYYNEARMNDGLDPSFSAEQIYYHSTGDNPYRYPNLDMYSSDYLKRMYNQTEGIAEIFGGNERVKYYTTTGYLRESSILDVGNTSENYVSRMFARGNLDLNLHENFTVSTDANATFYDAHGARTNWWGGAANLRPNRVAPLIPLTYLEENDAPSWAQIDASRNVIDGRYFLGGTQLDPTNPVADAYAAGTDRFVSRQFQFNTRFDLDLKSVLEGLKFRSWYGIDYAMTYNKTYVNEYATFEPIWTNYDGPDRIASLNSYGVDRRSGTEQINNSAYRYTYNLGGLFDFSRTVNENHNWYGMVVANAWQRRMSGQYHMLTNVNLGIQASYNFDHKYYVDFSSALPYSAKLPSDNRLGFSPTVTLGWRPVKEDFFGTSFFDDLMLTVSGGIINQDMDIRTDENEMGYYLYKPIVERAGWYSWADLGGEAATRFNRGESPLMTFVQRKEINVGLRGSILNRAMTFDFNYFMGTMDGGITRPVSIYPIYFTQVGYPSGSLIPYVNYNIDDRSGFDFSMYFNQEVSGVDLTLGVSGMYSTTEASRRDENLSEENMHLSRIGYHVNGLWGLESLGLFRDQDEIDAAPVQAFGETVRPGDIRYKDQNGDGVIDNNDQVFLGRWDTPFRLGVNFTAKWRNFTLFAMANGYFGGHGLKNNSYYWVRGENKYSDIVRDRWTEETKDTATYPRLTTTDGANNFRASDYWLFKTDRINLSQVQLTYDIPETALEGSFVKGLSVYVGGYDLLTISKERKHFEMNVGSAPQTRFYNIGVKGFF</sequence>
<gene>
    <name evidence="3" type="ORF">SAMN03080601_00154</name>
</gene>
<dbReference type="Proteomes" id="UP000191055">
    <property type="component" value="Unassembled WGS sequence"/>
</dbReference>
<name>A0A1T5A951_9BACT</name>
<dbReference type="KEGG" id="asx:CDL62_06415"/>
<organism evidence="3 4">
    <name type="scientific">Alkalitalea saponilacus</name>
    <dbReference type="NCBI Taxonomy" id="889453"/>
    <lineage>
        <taxon>Bacteria</taxon>
        <taxon>Pseudomonadati</taxon>
        <taxon>Bacteroidota</taxon>
        <taxon>Bacteroidia</taxon>
        <taxon>Marinilabiliales</taxon>
        <taxon>Marinilabiliaceae</taxon>
        <taxon>Alkalitalea</taxon>
    </lineage>
</organism>
<feature type="signal peptide" evidence="1">
    <location>
        <begin position="1"/>
        <end position="23"/>
    </location>
</feature>
<keyword evidence="4" id="KW-1185">Reference proteome</keyword>
<dbReference type="InterPro" id="IPR037066">
    <property type="entry name" value="Plug_dom_sf"/>
</dbReference>
<dbReference type="EMBL" id="FUYV01000001">
    <property type="protein sequence ID" value="SKB31468.1"/>
    <property type="molecule type" value="Genomic_DNA"/>
</dbReference>
<keyword evidence="1" id="KW-0732">Signal</keyword>
<evidence type="ECO:0000256" key="1">
    <source>
        <dbReference type="SAM" id="SignalP"/>
    </source>
</evidence>
<accession>A0A1T5A951</accession>
<dbReference type="RefSeq" id="WP_079555947.1">
    <property type="nucleotide sequence ID" value="NZ_CP021904.1"/>
</dbReference>
<evidence type="ECO:0000313" key="4">
    <source>
        <dbReference type="Proteomes" id="UP000191055"/>
    </source>
</evidence>